<dbReference type="GO" id="GO:0004497">
    <property type="term" value="F:monooxygenase activity"/>
    <property type="evidence" value="ECO:0007669"/>
    <property type="project" value="InterPro"/>
</dbReference>
<dbReference type="Pfam" id="PF00067">
    <property type="entry name" value="p450"/>
    <property type="match status" value="1"/>
</dbReference>
<evidence type="ECO:0000313" key="6">
    <source>
        <dbReference type="EMBL" id="KAK9697394.1"/>
    </source>
</evidence>
<keyword evidence="4" id="KW-0560">Oxidoreductase</keyword>
<dbReference type="PANTHER" id="PTHR47955">
    <property type="entry name" value="CYTOCHROME P450 FAMILY 71 PROTEIN"/>
    <property type="match status" value="1"/>
</dbReference>
<reference evidence="6" key="1">
    <citation type="submission" date="2024-03" db="EMBL/GenBank/DDBJ databases">
        <title>WGS assembly of Saponaria officinalis var. Norfolk2.</title>
        <authorList>
            <person name="Jenkins J."/>
            <person name="Shu S."/>
            <person name="Grimwood J."/>
            <person name="Barry K."/>
            <person name="Goodstein D."/>
            <person name="Schmutz J."/>
            <person name="Leebens-Mack J."/>
            <person name="Osbourn A."/>
        </authorList>
    </citation>
    <scope>NUCLEOTIDE SEQUENCE [LARGE SCALE GENOMIC DNA]</scope>
    <source>
        <strain evidence="6">JIC</strain>
    </source>
</reference>
<keyword evidence="7" id="KW-1185">Reference proteome</keyword>
<proteinExistence type="inferred from homology"/>
<evidence type="ECO:0000256" key="1">
    <source>
        <dbReference type="ARBA" id="ARBA00010617"/>
    </source>
</evidence>
<dbReference type="GO" id="GO:0020037">
    <property type="term" value="F:heme binding"/>
    <property type="evidence" value="ECO:0007669"/>
    <property type="project" value="InterPro"/>
</dbReference>
<evidence type="ECO:0008006" key="8">
    <source>
        <dbReference type="Google" id="ProtNLM"/>
    </source>
</evidence>
<protein>
    <recommendedName>
        <fullName evidence="8">Cytochrome P450</fullName>
    </recommendedName>
</protein>
<dbReference type="InterPro" id="IPR036396">
    <property type="entry name" value="Cyt_P450_sf"/>
</dbReference>
<comment type="similarity">
    <text evidence="1">Belongs to the cytochrome P450 family.</text>
</comment>
<keyword evidence="2" id="KW-0349">Heme</keyword>
<evidence type="ECO:0000256" key="3">
    <source>
        <dbReference type="ARBA" id="ARBA00022723"/>
    </source>
</evidence>
<dbReference type="Gene3D" id="1.10.630.10">
    <property type="entry name" value="Cytochrome P450"/>
    <property type="match status" value="1"/>
</dbReference>
<dbReference type="GO" id="GO:0005506">
    <property type="term" value="F:iron ion binding"/>
    <property type="evidence" value="ECO:0007669"/>
    <property type="project" value="InterPro"/>
</dbReference>
<dbReference type="SUPFAM" id="SSF48264">
    <property type="entry name" value="Cytochrome P450"/>
    <property type="match status" value="1"/>
</dbReference>
<evidence type="ECO:0000256" key="4">
    <source>
        <dbReference type="ARBA" id="ARBA00023002"/>
    </source>
</evidence>
<accession>A0AAW1J2R0</accession>
<dbReference type="InterPro" id="IPR001128">
    <property type="entry name" value="Cyt_P450"/>
</dbReference>
<comment type="caution">
    <text evidence="6">The sequence shown here is derived from an EMBL/GenBank/DDBJ whole genome shotgun (WGS) entry which is preliminary data.</text>
</comment>
<sequence length="218" mass="24923">MEFILSLLLTLFIVTILTYTIITKNNPKKQSIPGPQKLPIIGNLHQLISRTTLPHRRLTNLSTTFGPVMHLTLGEVPTIILSSADAAKEAMRTNDTVLCSRPRLMMAEVMFYGCSHIALAPYGEYWRQVRKIATLELFTSARIHSFRTVRVEEVMELVKCLEMEVGNVVNLSHKIFDLTFSITLRSRAKRKAREKKYIRATVECWSSAKEEIEETKQT</sequence>
<dbReference type="PANTHER" id="PTHR47955:SF8">
    <property type="entry name" value="CYTOCHROME P450 71D11-LIKE"/>
    <property type="match status" value="1"/>
</dbReference>
<dbReference type="EMBL" id="JBDFQZ010000008">
    <property type="protein sequence ID" value="KAK9697394.1"/>
    <property type="molecule type" value="Genomic_DNA"/>
</dbReference>
<dbReference type="GO" id="GO:0016705">
    <property type="term" value="F:oxidoreductase activity, acting on paired donors, with incorporation or reduction of molecular oxygen"/>
    <property type="evidence" value="ECO:0007669"/>
    <property type="project" value="InterPro"/>
</dbReference>
<evidence type="ECO:0000256" key="5">
    <source>
        <dbReference type="ARBA" id="ARBA00023004"/>
    </source>
</evidence>
<dbReference type="AlphaFoldDB" id="A0AAW1J2R0"/>
<name>A0AAW1J2R0_SAPOF</name>
<dbReference type="Proteomes" id="UP001443914">
    <property type="component" value="Unassembled WGS sequence"/>
</dbReference>
<gene>
    <name evidence="6" type="ORF">RND81_08G035600</name>
</gene>
<keyword evidence="5" id="KW-0408">Iron</keyword>
<evidence type="ECO:0000313" key="7">
    <source>
        <dbReference type="Proteomes" id="UP001443914"/>
    </source>
</evidence>
<evidence type="ECO:0000256" key="2">
    <source>
        <dbReference type="ARBA" id="ARBA00022617"/>
    </source>
</evidence>
<organism evidence="6 7">
    <name type="scientific">Saponaria officinalis</name>
    <name type="common">Common soapwort</name>
    <name type="synonym">Lychnis saponaria</name>
    <dbReference type="NCBI Taxonomy" id="3572"/>
    <lineage>
        <taxon>Eukaryota</taxon>
        <taxon>Viridiplantae</taxon>
        <taxon>Streptophyta</taxon>
        <taxon>Embryophyta</taxon>
        <taxon>Tracheophyta</taxon>
        <taxon>Spermatophyta</taxon>
        <taxon>Magnoliopsida</taxon>
        <taxon>eudicotyledons</taxon>
        <taxon>Gunneridae</taxon>
        <taxon>Pentapetalae</taxon>
        <taxon>Caryophyllales</taxon>
        <taxon>Caryophyllaceae</taxon>
        <taxon>Caryophylleae</taxon>
        <taxon>Saponaria</taxon>
    </lineage>
</organism>
<keyword evidence="3" id="KW-0479">Metal-binding</keyword>